<keyword evidence="2" id="KW-1003">Cell membrane</keyword>
<feature type="transmembrane region" description="Helical" evidence="7">
    <location>
        <begin position="237"/>
        <end position="260"/>
    </location>
</feature>
<dbReference type="Pfam" id="PF03631">
    <property type="entry name" value="Virul_fac_BrkB"/>
    <property type="match status" value="1"/>
</dbReference>
<feature type="compositionally biased region" description="Pro residues" evidence="6">
    <location>
        <begin position="307"/>
        <end position="320"/>
    </location>
</feature>
<dbReference type="RefSeq" id="WP_257724474.1">
    <property type="nucleotide sequence ID" value="NZ_CP015136.1"/>
</dbReference>
<evidence type="ECO:0000313" key="9">
    <source>
        <dbReference type="Proteomes" id="UP000076079"/>
    </source>
</evidence>
<dbReference type="GO" id="GO:0005886">
    <property type="term" value="C:plasma membrane"/>
    <property type="evidence" value="ECO:0007669"/>
    <property type="project" value="UniProtKB-SubCell"/>
</dbReference>
<accession>A0A143PTA0</accession>
<keyword evidence="4 7" id="KW-1133">Transmembrane helix</keyword>
<feature type="transmembrane region" description="Helical" evidence="7">
    <location>
        <begin position="90"/>
        <end position="113"/>
    </location>
</feature>
<dbReference type="NCBIfam" id="TIGR00765">
    <property type="entry name" value="yihY_not_rbn"/>
    <property type="match status" value="1"/>
</dbReference>
<organism evidence="8 9">
    <name type="scientific">Luteitalea pratensis</name>
    <dbReference type="NCBI Taxonomy" id="1855912"/>
    <lineage>
        <taxon>Bacteria</taxon>
        <taxon>Pseudomonadati</taxon>
        <taxon>Acidobacteriota</taxon>
        <taxon>Vicinamibacteria</taxon>
        <taxon>Vicinamibacterales</taxon>
        <taxon>Vicinamibacteraceae</taxon>
        <taxon>Luteitalea</taxon>
    </lineage>
</organism>
<evidence type="ECO:0000256" key="4">
    <source>
        <dbReference type="ARBA" id="ARBA00022989"/>
    </source>
</evidence>
<evidence type="ECO:0000256" key="6">
    <source>
        <dbReference type="SAM" id="MobiDB-lite"/>
    </source>
</evidence>
<evidence type="ECO:0000256" key="5">
    <source>
        <dbReference type="ARBA" id="ARBA00023136"/>
    </source>
</evidence>
<keyword evidence="9" id="KW-1185">Reference proteome</keyword>
<dbReference type="PIRSF" id="PIRSF035875">
    <property type="entry name" value="RNase_BN"/>
    <property type="match status" value="1"/>
</dbReference>
<dbReference type="PANTHER" id="PTHR30213:SF0">
    <property type="entry name" value="UPF0761 MEMBRANE PROTEIN YIHY"/>
    <property type="match status" value="1"/>
</dbReference>
<proteinExistence type="predicted"/>
<feature type="transmembrane region" description="Helical" evidence="7">
    <location>
        <begin position="206"/>
        <end position="225"/>
    </location>
</feature>
<reference evidence="8 9" key="1">
    <citation type="journal article" date="2016" name="Genome Announc.">
        <title>First Complete Genome Sequence of a Subdivision 6 Acidobacterium Strain.</title>
        <authorList>
            <person name="Huang S."/>
            <person name="Vieira S."/>
            <person name="Bunk B."/>
            <person name="Riedel T."/>
            <person name="Sproer C."/>
            <person name="Overmann J."/>
        </authorList>
    </citation>
    <scope>NUCLEOTIDE SEQUENCE [LARGE SCALE GENOMIC DNA]</scope>
    <source>
        <strain evidence="9">DSM 100886 HEG_-6_39</strain>
    </source>
</reference>
<keyword evidence="5 7" id="KW-0472">Membrane</keyword>
<feature type="transmembrane region" description="Helical" evidence="7">
    <location>
        <begin position="133"/>
        <end position="160"/>
    </location>
</feature>
<protein>
    <recommendedName>
        <fullName evidence="10">YihY family inner membrane protein</fullName>
    </recommendedName>
</protein>
<evidence type="ECO:0000256" key="7">
    <source>
        <dbReference type="SAM" id="Phobius"/>
    </source>
</evidence>
<reference evidence="9" key="2">
    <citation type="submission" date="2016-04" db="EMBL/GenBank/DDBJ databases">
        <title>First Complete Genome Sequence of a Subdivision 6 Acidobacterium.</title>
        <authorList>
            <person name="Huang S."/>
            <person name="Vieira S."/>
            <person name="Bunk B."/>
            <person name="Riedel T."/>
            <person name="Sproeer C."/>
            <person name="Overmann J."/>
        </authorList>
    </citation>
    <scope>NUCLEOTIDE SEQUENCE [LARGE SCALE GENOMIC DNA]</scope>
    <source>
        <strain evidence="9">DSM 100886 HEG_-6_39</strain>
    </source>
</reference>
<evidence type="ECO:0000256" key="2">
    <source>
        <dbReference type="ARBA" id="ARBA00022475"/>
    </source>
</evidence>
<feature type="transmembrane region" description="Helical" evidence="7">
    <location>
        <begin position="172"/>
        <end position="194"/>
    </location>
</feature>
<gene>
    <name evidence="8" type="ORF">LuPra_05077</name>
</gene>
<evidence type="ECO:0000256" key="1">
    <source>
        <dbReference type="ARBA" id="ARBA00004651"/>
    </source>
</evidence>
<feature type="region of interest" description="Disordered" evidence="6">
    <location>
        <begin position="299"/>
        <end position="324"/>
    </location>
</feature>
<dbReference type="EMBL" id="CP015136">
    <property type="protein sequence ID" value="AMY11812.1"/>
    <property type="molecule type" value="Genomic_DNA"/>
</dbReference>
<dbReference type="KEGG" id="abac:LuPra_05077"/>
<dbReference type="Proteomes" id="UP000076079">
    <property type="component" value="Chromosome"/>
</dbReference>
<name>A0A143PTA0_LUTPR</name>
<keyword evidence="3 7" id="KW-0812">Transmembrane</keyword>
<feature type="transmembrane region" description="Helical" evidence="7">
    <location>
        <begin position="30"/>
        <end position="52"/>
    </location>
</feature>
<evidence type="ECO:0008006" key="10">
    <source>
        <dbReference type="Google" id="ProtNLM"/>
    </source>
</evidence>
<evidence type="ECO:0000313" key="8">
    <source>
        <dbReference type="EMBL" id="AMY11812.1"/>
    </source>
</evidence>
<dbReference type="PANTHER" id="PTHR30213">
    <property type="entry name" value="INNER MEMBRANE PROTEIN YHJD"/>
    <property type="match status" value="1"/>
</dbReference>
<sequence>MSLSWSELARRTWREVIDDDVLGLAAQLSYYFFLALFPAILFLLALASFFPLSNLSDDIGRSLGPFVSAQVLGLIQEQLRRLANNQNGGLLTVGVAGALWSSSAALVSIVGALNRAYDIDEGRPWWKVRLVAIGLTLGVAAIVLIALSLVLVGPTVAGWLGQRTGWGAPFEWAWLVLQWPLVFALVTTGIGLMYYFGPDADQDWAWITPGAVAATLLWLVISLLFKVYVSNFTDYEATYGTVGGVIVVLLWFYVSGIAILTGAELNAEIEHASPYGKAPGQKNAQGTRLLGARAARAFRERQGDAPPEVPTPPSPPPPPKRGLGAMVAGAMLLARRWNRTR</sequence>
<dbReference type="STRING" id="1855912.LuPra_05077"/>
<dbReference type="InterPro" id="IPR017039">
    <property type="entry name" value="Virul_fac_BrkB"/>
</dbReference>
<evidence type="ECO:0000256" key="3">
    <source>
        <dbReference type="ARBA" id="ARBA00022692"/>
    </source>
</evidence>
<comment type="subcellular location">
    <subcellularLocation>
        <location evidence="1">Cell membrane</location>
        <topology evidence="1">Multi-pass membrane protein</topology>
    </subcellularLocation>
</comment>
<dbReference type="AlphaFoldDB" id="A0A143PTA0"/>